<evidence type="ECO:0008006" key="3">
    <source>
        <dbReference type="Google" id="ProtNLM"/>
    </source>
</evidence>
<dbReference type="Pfam" id="PF10707">
    <property type="entry name" value="YrbL-PhoP_reg"/>
    <property type="match status" value="1"/>
</dbReference>
<dbReference type="RefSeq" id="WP_114842359.1">
    <property type="nucleotide sequence ID" value="NZ_CP031219.1"/>
</dbReference>
<keyword evidence="2" id="KW-1185">Reference proteome</keyword>
<dbReference type="EMBL" id="NXID01000099">
    <property type="protein sequence ID" value="RXK12020.1"/>
    <property type="molecule type" value="Genomic_DNA"/>
</dbReference>
<gene>
    <name evidence="1" type="ORF">CP985_14770</name>
</gene>
<dbReference type="KEGG" id="amyt:AMYT_1956"/>
<dbReference type="InterPro" id="IPR019647">
    <property type="entry name" value="PhoP_reg_network_YrbL"/>
</dbReference>
<proteinExistence type="predicted"/>
<protein>
    <recommendedName>
        <fullName evidence="3">YrbL family protein</fullName>
    </recommendedName>
</protein>
<reference evidence="1 2" key="1">
    <citation type="submission" date="2017-09" db="EMBL/GenBank/DDBJ databases">
        <title>Genomics of the genus Arcobacter.</title>
        <authorList>
            <person name="Perez-Cataluna A."/>
            <person name="Figueras M.J."/>
            <person name="Salas-Masso N."/>
        </authorList>
    </citation>
    <scope>NUCLEOTIDE SEQUENCE [LARGE SCALE GENOMIC DNA]</scope>
    <source>
        <strain evidence="1 2">CECT 7386</strain>
    </source>
</reference>
<organism evidence="1 2">
    <name type="scientific">Malaciobacter mytili LMG 24559</name>
    <dbReference type="NCBI Taxonomy" id="1032238"/>
    <lineage>
        <taxon>Bacteria</taxon>
        <taxon>Pseudomonadati</taxon>
        <taxon>Campylobacterota</taxon>
        <taxon>Epsilonproteobacteria</taxon>
        <taxon>Campylobacterales</taxon>
        <taxon>Arcobacteraceae</taxon>
        <taxon>Malaciobacter</taxon>
    </lineage>
</organism>
<evidence type="ECO:0000313" key="2">
    <source>
        <dbReference type="Proteomes" id="UP000290092"/>
    </source>
</evidence>
<accession>A0AAX2ACA2</accession>
<name>A0AAX2ACA2_9BACT</name>
<comment type="caution">
    <text evidence="1">The sequence shown here is derived from an EMBL/GenBank/DDBJ whole genome shotgun (WGS) entry which is preliminary data.</text>
</comment>
<dbReference type="AlphaFoldDB" id="A0AAX2ACA2"/>
<evidence type="ECO:0000313" key="1">
    <source>
        <dbReference type="EMBL" id="RXK12020.1"/>
    </source>
</evidence>
<dbReference type="Proteomes" id="UP000290092">
    <property type="component" value="Unassembled WGS sequence"/>
</dbReference>
<sequence>MSQIQLNESLLIAKGGERACYLHPLDNSKVIKILYTQGNHNNQNKLEYIYINDLKRKKTDLSHITDCYGFISTNLGEGLVFDRALNYDGKPTKSFRYMVANKILTLKEQKKLIEELKQYLEKNLILFVDTSLTNLFCQEIQKDKYKIIIVDGLGSKRMGFKFWLYRNFKGYTKYKIKRQWAKFMKMYEKDVKRAELGKRPFTRL</sequence>